<dbReference type="AlphaFoldDB" id="A0A845UR29"/>
<protein>
    <submittedName>
        <fullName evidence="2">DUF4920 domain-containing protein</fullName>
    </submittedName>
</protein>
<sequence>MKSKVVFCLSSLAALLLALPVLASEEWFGQTPETETAPVDVVEVLAGSEELIDQPLMVTGRMTDVCTGRGCWAVFEQNGEMLRIKVRDHNFAIPSELRGQAVAHGVLSRVEVSPEYARRMVDQYGADPIVLERLYELQLIADGVRFIGDS</sequence>
<feature type="signal peptide" evidence="1">
    <location>
        <begin position="1"/>
        <end position="23"/>
    </location>
</feature>
<name>A0A845UR29_9GAMM</name>
<dbReference type="Pfam" id="PF16267">
    <property type="entry name" value="DUF4920"/>
    <property type="match status" value="1"/>
</dbReference>
<dbReference type="EMBL" id="JAAGSC010000023">
    <property type="protein sequence ID" value="NDY94293.1"/>
    <property type="molecule type" value="Genomic_DNA"/>
</dbReference>
<keyword evidence="3" id="KW-1185">Reference proteome</keyword>
<dbReference type="Proteomes" id="UP000484885">
    <property type="component" value="Unassembled WGS sequence"/>
</dbReference>
<accession>A0A845UR29</accession>
<evidence type="ECO:0000313" key="2">
    <source>
        <dbReference type="EMBL" id="NDY94293.1"/>
    </source>
</evidence>
<evidence type="ECO:0000313" key="3">
    <source>
        <dbReference type="Proteomes" id="UP000484885"/>
    </source>
</evidence>
<proteinExistence type="predicted"/>
<reference evidence="2 3" key="1">
    <citation type="submission" date="2020-02" db="EMBL/GenBank/DDBJ databases">
        <authorList>
            <person name="Zhang X.-Y."/>
        </authorList>
    </citation>
    <scope>NUCLEOTIDE SEQUENCE [LARGE SCALE GENOMIC DNA]</scope>
    <source>
        <strain evidence="2 3">C33</strain>
    </source>
</reference>
<organism evidence="2 3">
    <name type="scientific">Wenzhouxiangella limi</name>
    <dbReference type="NCBI Taxonomy" id="2707351"/>
    <lineage>
        <taxon>Bacteria</taxon>
        <taxon>Pseudomonadati</taxon>
        <taxon>Pseudomonadota</taxon>
        <taxon>Gammaproteobacteria</taxon>
        <taxon>Chromatiales</taxon>
        <taxon>Wenzhouxiangellaceae</taxon>
        <taxon>Wenzhouxiangella</taxon>
    </lineage>
</organism>
<feature type="chain" id="PRO_5032435900" evidence="1">
    <location>
        <begin position="24"/>
        <end position="150"/>
    </location>
</feature>
<gene>
    <name evidence="2" type="ORF">G3I74_00920</name>
</gene>
<keyword evidence="1" id="KW-0732">Signal</keyword>
<dbReference type="RefSeq" id="WP_164209139.1">
    <property type="nucleotide sequence ID" value="NZ_JAAGSC010000023.1"/>
</dbReference>
<evidence type="ECO:0000256" key="1">
    <source>
        <dbReference type="SAM" id="SignalP"/>
    </source>
</evidence>
<dbReference type="InterPro" id="IPR032577">
    <property type="entry name" value="DUF4920"/>
</dbReference>
<comment type="caution">
    <text evidence="2">The sequence shown here is derived from an EMBL/GenBank/DDBJ whole genome shotgun (WGS) entry which is preliminary data.</text>
</comment>